<proteinExistence type="predicted"/>
<dbReference type="InterPro" id="IPR028098">
    <property type="entry name" value="Glyco_trans_4-like_N"/>
</dbReference>
<dbReference type="Pfam" id="PF00534">
    <property type="entry name" value="Glycos_transf_1"/>
    <property type="match status" value="1"/>
</dbReference>
<feature type="domain" description="Glycosyl transferase family 1" evidence="1">
    <location>
        <begin position="253"/>
        <end position="397"/>
    </location>
</feature>
<dbReference type="GO" id="GO:0016757">
    <property type="term" value="F:glycosyltransferase activity"/>
    <property type="evidence" value="ECO:0007669"/>
    <property type="project" value="InterPro"/>
</dbReference>
<dbReference type="AlphaFoldDB" id="A0A934PYY9"/>
<keyword evidence="4" id="KW-1185">Reference proteome</keyword>
<evidence type="ECO:0000259" key="1">
    <source>
        <dbReference type="Pfam" id="PF00534"/>
    </source>
</evidence>
<dbReference type="SUPFAM" id="SSF53756">
    <property type="entry name" value="UDP-Glycosyltransferase/glycogen phosphorylase"/>
    <property type="match status" value="1"/>
</dbReference>
<evidence type="ECO:0000259" key="2">
    <source>
        <dbReference type="Pfam" id="PF13439"/>
    </source>
</evidence>
<feature type="domain" description="Glycosyltransferase subfamily 4-like N-terminal" evidence="2">
    <location>
        <begin position="72"/>
        <end position="248"/>
    </location>
</feature>
<name>A0A934PYY9_9BURK</name>
<sequence>MPPRDKCPGAPPGARVSKLGCAARHHRLAWVPSNAGGSVPNVDATVGARGPCIRGGRVKVAIVHEWFDTYAGSERVVEQMLQLFPQADVFGVVDVLPDRQRAFLGGRPVHTTFIQHLPFARRRFRHYLALMPLAVEQLDLSGYDLVLSSSHAVAKGVLTGPNQLHVSYVHSPMRYATDLQHQYLREAGLAHGPAGLLARVMLHYLRMWDFRTGPGVDVFIANSAFVAHRVRKTYGRESTVVYPPVDVDAFALRADKDDYYFAAARMVPYKKMPLLVEAFTHMPARRLVVAGEGPDLQRCRKLAAGHPNIELVGHLPFDRLREHMQRARAFVFAAEEDFGITLVEAQACGTPVIAFGRGGARETVRTLGGSGTPTGVLFDAQTPASVVAAVGRFEAAGHQIQALHCRANAERFSVGAFRSAFRRVVDEALARHEQPVRAAAAPSPEGAAASTGAAFPVNLQPFRLAAGRPRPARAVLRRGAPHDSLG</sequence>
<dbReference type="InterPro" id="IPR001296">
    <property type="entry name" value="Glyco_trans_1"/>
</dbReference>
<dbReference type="EMBL" id="JAEDAO010000001">
    <property type="protein sequence ID" value="MBK0391681.1"/>
    <property type="molecule type" value="Genomic_DNA"/>
</dbReference>
<dbReference type="PANTHER" id="PTHR45947">
    <property type="entry name" value="SULFOQUINOVOSYL TRANSFERASE SQD2"/>
    <property type="match status" value="1"/>
</dbReference>
<accession>A0A934PYY9</accession>
<dbReference type="InterPro" id="IPR050194">
    <property type="entry name" value="Glycosyltransferase_grp1"/>
</dbReference>
<comment type="caution">
    <text evidence="3">The sequence shown here is derived from an EMBL/GenBank/DDBJ whole genome shotgun (WGS) entry which is preliminary data.</text>
</comment>
<dbReference type="PANTHER" id="PTHR45947:SF3">
    <property type="entry name" value="SULFOQUINOVOSYL TRANSFERASE SQD2"/>
    <property type="match status" value="1"/>
</dbReference>
<dbReference type="Pfam" id="PF13439">
    <property type="entry name" value="Glyco_transf_4"/>
    <property type="match status" value="1"/>
</dbReference>
<dbReference type="CDD" id="cd03804">
    <property type="entry name" value="GT4_WbaZ-like"/>
    <property type="match status" value="1"/>
</dbReference>
<evidence type="ECO:0000313" key="4">
    <source>
        <dbReference type="Proteomes" id="UP000617041"/>
    </source>
</evidence>
<protein>
    <submittedName>
        <fullName evidence="3">Glycosyltransferase family 4 protein</fullName>
    </submittedName>
</protein>
<reference evidence="3" key="1">
    <citation type="submission" date="2020-12" db="EMBL/GenBank/DDBJ databases">
        <title>Ramlibacter sp. nov., isolated from a freshwater alga, Cryptomonas.</title>
        <authorList>
            <person name="Kim H.M."/>
            <person name="Jeon C.O."/>
        </authorList>
    </citation>
    <scope>NUCLEOTIDE SEQUENCE</scope>
    <source>
        <strain evidence="3">CrO1</strain>
    </source>
</reference>
<dbReference type="Gene3D" id="3.40.50.2000">
    <property type="entry name" value="Glycogen Phosphorylase B"/>
    <property type="match status" value="2"/>
</dbReference>
<organism evidence="3 4">
    <name type="scientific">Ramlibacter algicola</name>
    <dbReference type="NCBI Taxonomy" id="2795217"/>
    <lineage>
        <taxon>Bacteria</taxon>
        <taxon>Pseudomonadati</taxon>
        <taxon>Pseudomonadota</taxon>
        <taxon>Betaproteobacteria</taxon>
        <taxon>Burkholderiales</taxon>
        <taxon>Comamonadaceae</taxon>
        <taxon>Ramlibacter</taxon>
    </lineage>
</organism>
<gene>
    <name evidence="3" type="ORF">I8E28_03680</name>
</gene>
<dbReference type="Proteomes" id="UP000617041">
    <property type="component" value="Unassembled WGS sequence"/>
</dbReference>
<evidence type="ECO:0000313" key="3">
    <source>
        <dbReference type="EMBL" id="MBK0391681.1"/>
    </source>
</evidence>